<dbReference type="Gene3D" id="1.10.287.130">
    <property type="match status" value="1"/>
</dbReference>
<keyword evidence="4" id="KW-0547">Nucleotide-binding</keyword>
<dbReference type="AlphaFoldDB" id="A0A0B0EIR7"/>
<name>A0A0B0EIR7_9BACT</name>
<evidence type="ECO:0000313" key="10">
    <source>
        <dbReference type="EMBL" id="KHE91901.1"/>
    </source>
</evidence>
<dbReference type="InterPro" id="IPR036890">
    <property type="entry name" value="HATPase_C_sf"/>
</dbReference>
<comment type="caution">
    <text evidence="10">The sequence shown here is derived from an EMBL/GenBank/DDBJ whole genome shotgun (WGS) entry which is preliminary data.</text>
</comment>
<evidence type="ECO:0000256" key="7">
    <source>
        <dbReference type="ARBA" id="ARBA00023012"/>
    </source>
</evidence>
<evidence type="ECO:0000256" key="2">
    <source>
        <dbReference type="ARBA" id="ARBA00012438"/>
    </source>
</evidence>
<evidence type="ECO:0000256" key="4">
    <source>
        <dbReference type="ARBA" id="ARBA00022741"/>
    </source>
</evidence>
<dbReference type="Pfam" id="PF02518">
    <property type="entry name" value="HATPase_c"/>
    <property type="match status" value="1"/>
</dbReference>
<organism evidence="10 11">
    <name type="scientific">Candidatus Scalindua brodae</name>
    <dbReference type="NCBI Taxonomy" id="237368"/>
    <lineage>
        <taxon>Bacteria</taxon>
        <taxon>Pseudomonadati</taxon>
        <taxon>Planctomycetota</taxon>
        <taxon>Candidatus Brocadiia</taxon>
        <taxon>Candidatus Brocadiales</taxon>
        <taxon>Candidatus Scalinduaceae</taxon>
        <taxon>Candidatus Scalindua</taxon>
    </lineage>
</organism>
<evidence type="ECO:0000256" key="1">
    <source>
        <dbReference type="ARBA" id="ARBA00000085"/>
    </source>
</evidence>
<keyword evidence="5 10" id="KW-0418">Kinase</keyword>
<evidence type="ECO:0000259" key="9">
    <source>
        <dbReference type="PROSITE" id="PS50113"/>
    </source>
</evidence>
<dbReference type="PANTHER" id="PTHR43065">
    <property type="entry name" value="SENSOR HISTIDINE KINASE"/>
    <property type="match status" value="1"/>
</dbReference>
<dbReference type="GO" id="GO:0004673">
    <property type="term" value="F:protein histidine kinase activity"/>
    <property type="evidence" value="ECO:0007669"/>
    <property type="project" value="UniProtKB-EC"/>
</dbReference>
<accession>A0A0B0EIR7</accession>
<keyword evidence="7" id="KW-0902">Two-component regulatory system</keyword>
<dbReference type="Gene3D" id="3.30.565.10">
    <property type="entry name" value="Histidine kinase-like ATPase, C-terminal domain"/>
    <property type="match status" value="1"/>
</dbReference>
<dbReference type="EC" id="2.7.13.3" evidence="2"/>
<reference evidence="10 11" key="1">
    <citation type="submission" date="2014-10" db="EMBL/GenBank/DDBJ databases">
        <title>Draft genome of anammox bacterium scalindua brodae, obtained using differential coverage binning of sequence data from two enrichment reactors.</title>
        <authorList>
            <person name="Speth D.R."/>
            <person name="Russ L."/>
            <person name="Kartal B."/>
            <person name="Op den Camp H.J."/>
            <person name="Dutilh B.E."/>
            <person name="Jetten M.S."/>
        </authorList>
    </citation>
    <scope>NUCLEOTIDE SEQUENCE [LARGE SCALE GENOMIC DNA]</scope>
    <source>
        <strain evidence="10">RU1</strain>
    </source>
</reference>
<dbReference type="InterPro" id="IPR004358">
    <property type="entry name" value="Sig_transdc_His_kin-like_C"/>
</dbReference>
<keyword evidence="3 10" id="KW-0808">Transferase</keyword>
<dbReference type="SMART" id="SM00387">
    <property type="entry name" value="HATPase_c"/>
    <property type="match status" value="1"/>
</dbReference>
<dbReference type="Proteomes" id="UP000030652">
    <property type="component" value="Unassembled WGS sequence"/>
</dbReference>
<dbReference type="PROSITE" id="PS50113">
    <property type="entry name" value="PAC"/>
    <property type="match status" value="1"/>
</dbReference>
<sequence length="298" mass="32778">MMSDITERKDMEHQLLRSQKLESIGHLAAGIAHEINTPTQYIVDNTNFLKDAFSDINKLLEKYSQLYEKSKSGSITPELIAEIDVLAGNADIDYLVEEIPNAINQSLEGLDRVKKIVYAMKNFSHPDNEDKKFVDINESIKNTIDIARNEWKYIARVKTDFDSSLTSVPCFPGDFNQVILNLIVNAAHAIGGASDNGSEAKGTISISTRCDGEWAEIRVSDTGTGIPEHIRSMIFDPFFTTKEVGKGTGQGLPLVHSTVVGKHNGTITLDTELGKGTTFIIRLPLCSSSSEILTSETV</sequence>
<dbReference type="eggNOG" id="COG4191">
    <property type="taxonomic scope" value="Bacteria"/>
</dbReference>
<dbReference type="InterPro" id="IPR000700">
    <property type="entry name" value="PAS-assoc_C"/>
</dbReference>
<evidence type="ECO:0000313" key="11">
    <source>
        <dbReference type="Proteomes" id="UP000030652"/>
    </source>
</evidence>
<dbReference type="EMBL" id="JRYO01000163">
    <property type="protein sequence ID" value="KHE91901.1"/>
    <property type="molecule type" value="Genomic_DNA"/>
</dbReference>
<dbReference type="PANTHER" id="PTHR43065:SF46">
    <property type="entry name" value="C4-DICARBOXYLATE TRANSPORT SENSOR PROTEIN DCTB"/>
    <property type="match status" value="1"/>
</dbReference>
<dbReference type="GO" id="GO:0005524">
    <property type="term" value="F:ATP binding"/>
    <property type="evidence" value="ECO:0007669"/>
    <property type="project" value="UniProtKB-KW"/>
</dbReference>
<feature type="domain" description="Histidine kinase" evidence="8">
    <location>
        <begin position="30"/>
        <end position="287"/>
    </location>
</feature>
<proteinExistence type="predicted"/>
<comment type="catalytic activity">
    <reaction evidence="1">
        <text>ATP + protein L-histidine = ADP + protein N-phospho-L-histidine.</text>
        <dbReference type="EC" id="2.7.13.3"/>
    </reaction>
</comment>
<evidence type="ECO:0000259" key="8">
    <source>
        <dbReference type="PROSITE" id="PS50109"/>
    </source>
</evidence>
<dbReference type="InterPro" id="IPR003594">
    <property type="entry name" value="HATPase_dom"/>
</dbReference>
<feature type="domain" description="PAC" evidence="9">
    <location>
        <begin position="1"/>
        <end position="17"/>
    </location>
</feature>
<keyword evidence="6" id="KW-0067">ATP-binding</keyword>
<gene>
    <name evidence="10" type="ORF">SCABRO_02338</name>
</gene>
<protein>
    <recommendedName>
        <fullName evidence="2">histidine kinase</fullName>
        <ecNumber evidence="2">2.7.13.3</ecNumber>
    </recommendedName>
</protein>
<dbReference type="SUPFAM" id="SSF55874">
    <property type="entry name" value="ATPase domain of HSP90 chaperone/DNA topoisomerase II/histidine kinase"/>
    <property type="match status" value="1"/>
</dbReference>
<dbReference type="GO" id="GO:0000160">
    <property type="term" value="P:phosphorelay signal transduction system"/>
    <property type="evidence" value="ECO:0007669"/>
    <property type="project" value="UniProtKB-KW"/>
</dbReference>
<dbReference type="InterPro" id="IPR005467">
    <property type="entry name" value="His_kinase_dom"/>
</dbReference>
<dbReference type="PRINTS" id="PR00344">
    <property type="entry name" value="BCTRLSENSOR"/>
</dbReference>
<dbReference type="PROSITE" id="PS50109">
    <property type="entry name" value="HIS_KIN"/>
    <property type="match status" value="1"/>
</dbReference>
<evidence type="ECO:0000256" key="3">
    <source>
        <dbReference type="ARBA" id="ARBA00022679"/>
    </source>
</evidence>
<evidence type="ECO:0000256" key="5">
    <source>
        <dbReference type="ARBA" id="ARBA00022777"/>
    </source>
</evidence>
<evidence type="ECO:0000256" key="6">
    <source>
        <dbReference type="ARBA" id="ARBA00022840"/>
    </source>
</evidence>